<reference evidence="1" key="1">
    <citation type="submission" date="2021-06" db="EMBL/GenBank/DDBJ databases">
        <authorList>
            <person name="Kallberg Y."/>
            <person name="Tangrot J."/>
            <person name="Rosling A."/>
        </authorList>
    </citation>
    <scope>NUCLEOTIDE SEQUENCE</scope>
    <source>
        <strain evidence="1">CL356</strain>
    </source>
</reference>
<organism evidence="1 2">
    <name type="scientific">Acaulospora colombiana</name>
    <dbReference type="NCBI Taxonomy" id="27376"/>
    <lineage>
        <taxon>Eukaryota</taxon>
        <taxon>Fungi</taxon>
        <taxon>Fungi incertae sedis</taxon>
        <taxon>Mucoromycota</taxon>
        <taxon>Glomeromycotina</taxon>
        <taxon>Glomeromycetes</taxon>
        <taxon>Diversisporales</taxon>
        <taxon>Acaulosporaceae</taxon>
        <taxon>Acaulospora</taxon>
    </lineage>
</organism>
<gene>
    <name evidence="1" type="ORF">ACOLOM_LOCUS9395</name>
</gene>
<dbReference type="Proteomes" id="UP000789525">
    <property type="component" value="Unassembled WGS sequence"/>
</dbReference>
<sequence length="452" mass="50094">FELSPMSDTATLHYFVSSTPAPVTKVLLEKFCRAKFPFALWLMFAKPVMFRYALLPILILGPLMVPYIPQRFKTTKKQATTEDALTTSLSNLDAIHALRPDISFDDLVPATLTPQERLRMLGMLLPVYITLTFWIPFRVLVAITGAMLLTYRAPWAVTTRRILFRSAYVRAAWRYVVSWLSGTQPLPIFLSKPSPSGKDAVKAADKGLAKSTSHAFLFTILENQRWWVASTTKNPNPQGQQQQQQFVPVPPPATFPLPPTTSVVLPSSTGKGFVRRTARWEWEENSEWEVIVHKEGDTVKKMRATVKSPTEEAKSGILGKNADKLTLTQSPTNSSFHHPEDPSHPPGSQSSGTGGDHEFTDQEGWIYGDNKWENPAGKGGMGKPAKGAQRENTSQDTQVQTQPPTIASPTKSEPKGSPERSRGRSADGRSNELPSAETSLQQRLKAALKTQT</sequence>
<name>A0ACA9P1G8_9GLOM</name>
<evidence type="ECO:0000313" key="1">
    <source>
        <dbReference type="EMBL" id="CAG8682324.1"/>
    </source>
</evidence>
<evidence type="ECO:0000313" key="2">
    <source>
        <dbReference type="Proteomes" id="UP000789525"/>
    </source>
</evidence>
<dbReference type="EMBL" id="CAJVPT010027133">
    <property type="protein sequence ID" value="CAG8682324.1"/>
    <property type="molecule type" value="Genomic_DNA"/>
</dbReference>
<protein>
    <submittedName>
        <fullName evidence="1">7223_t:CDS:1</fullName>
    </submittedName>
</protein>
<comment type="caution">
    <text evidence="1">The sequence shown here is derived from an EMBL/GenBank/DDBJ whole genome shotgun (WGS) entry which is preliminary data.</text>
</comment>
<keyword evidence="2" id="KW-1185">Reference proteome</keyword>
<proteinExistence type="predicted"/>
<feature type="non-terminal residue" evidence="1">
    <location>
        <position position="1"/>
    </location>
</feature>
<accession>A0ACA9P1G8</accession>